<evidence type="ECO:0000256" key="6">
    <source>
        <dbReference type="ARBA" id="ARBA00022643"/>
    </source>
</evidence>
<feature type="domain" description="FMN-binding" evidence="16">
    <location>
        <begin position="131"/>
        <end position="231"/>
    </location>
</feature>
<keyword evidence="10" id="KW-0520">NAD</keyword>
<evidence type="ECO:0000256" key="5">
    <source>
        <dbReference type="ARBA" id="ARBA00022630"/>
    </source>
</evidence>
<keyword evidence="7" id="KW-0812">Transmembrane</keyword>
<evidence type="ECO:0000256" key="1">
    <source>
        <dbReference type="ARBA" id="ARBA00022448"/>
    </source>
</evidence>
<evidence type="ECO:0000256" key="12">
    <source>
        <dbReference type="ARBA" id="ARBA00023065"/>
    </source>
</evidence>
<keyword evidence="2" id="KW-1003">Cell membrane</keyword>
<evidence type="ECO:0000313" key="17">
    <source>
        <dbReference type="EMBL" id="SVB48112.1"/>
    </source>
</evidence>
<keyword evidence="6" id="KW-0288">FMN</keyword>
<dbReference type="GO" id="GO:0010181">
    <property type="term" value="F:FMN binding"/>
    <property type="evidence" value="ECO:0007669"/>
    <property type="project" value="InterPro"/>
</dbReference>
<dbReference type="GO" id="GO:0006814">
    <property type="term" value="P:sodium ion transport"/>
    <property type="evidence" value="ECO:0007669"/>
    <property type="project" value="UniProtKB-KW"/>
</dbReference>
<keyword evidence="1" id="KW-0813">Transport</keyword>
<dbReference type="NCBIfam" id="TIGR01938">
    <property type="entry name" value="nqrC"/>
    <property type="match status" value="1"/>
</dbReference>
<evidence type="ECO:0000256" key="13">
    <source>
        <dbReference type="ARBA" id="ARBA00023075"/>
    </source>
</evidence>
<keyword evidence="15" id="KW-0739">Sodium transport</keyword>
<dbReference type="InterPro" id="IPR010204">
    <property type="entry name" value="NqrC"/>
</dbReference>
<keyword evidence="9" id="KW-1133">Transmembrane helix</keyword>
<dbReference type="Pfam" id="PF04205">
    <property type="entry name" value="FMN_bind"/>
    <property type="match status" value="1"/>
</dbReference>
<evidence type="ECO:0000256" key="4">
    <source>
        <dbReference type="ARBA" id="ARBA00022553"/>
    </source>
</evidence>
<keyword evidence="4" id="KW-0597">Phosphoprotein</keyword>
<dbReference type="PANTHER" id="PTHR37838">
    <property type="entry name" value="NA(+)-TRANSLOCATING NADH-QUINONE REDUCTASE SUBUNIT C"/>
    <property type="match status" value="1"/>
</dbReference>
<evidence type="ECO:0000256" key="8">
    <source>
        <dbReference type="ARBA" id="ARBA00022967"/>
    </source>
</evidence>
<keyword evidence="11" id="KW-0915">Sodium</keyword>
<dbReference type="GO" id="GO:0016020">
    <property type="term" value="C:membrane"/>
    <property type="evidence" value="ECO:0007669"/>
    <property type="project" value="InterPro"/>
</dbReference>
<gene>
    <name evidence="17" type="ORF">METZ01_LOCUS200966</name>
</gene>
<dbReference type="NCBIfam" id="NF003749">
    <property type="entry name" value="PRK05346.1-5"/>
    <property type="match status" value="1"/>
</dbReference>
<evidence type="ECO:0000256" key="2">
    <source>
        <dbReference type="ARBA" id="ARBA00022475"/>
    </source>
</evidence>
<dbReference type="EMBL" id="UINC01043702">
    <property type="protein sequence ID" value="SVB48112.1"/>
    <property type="molecule type" value="Genomic_DNA"/>
</dbReference>
<accession>A0A382ECN6</accession>
<evidence type="ECO:0000256" key="7">
    <source>
        <dbReference type="ARBA" id="ARBA00022692"/>
    </source>
</evidence>
<sequence>MVCLFCSLIVSYAAVSLRETQNINKLNDQRIKILKTASIYKANIPIEEQFLKLTPKFVNFSSGELFDEYEGFDIDMYDPVYFSKQPKYSTPIPSKEDIAVIKNKENIGKIYLLKNQNNQLEKIILPIRGYGLWGILFGYIAIDSDLNTVRGLEFYAHKETPGLGAEVDNPKWKALWDGKKIYKDEQIQLKVIKGKVDPSNILAEYQVDGLSGATLTSRGVTNMISFWFSDSGYKETLMKLKYDG</sequence>
<evidence type="ECO:0000256" key="9">
    <source>
        <dbReference type="ARBA" id="ARBA00022989"/>
    </source>
</evidence>
<keyword evidence="8" id="KW-1278">Translocase</keyword>
<evidence type="ECO:0000256" key="15">
    <source>
        <dbReference type="ARBA" id="ARBA00023201"/>
    </source>
</evidence>
<evidence type="ECO:0000256" key="11">
    <source>
        <dbReference type="ARBA" id="ARBA00023053"/>
    </source>
</evidence>
<keyword evidence="13" id="KW-0830">Ubiquinone</keyword>
<keyword evidence="12" id="KW-0406">Ion transport</keyword>
<dbReference type="SMART" id="SM00900">
    <property type="entry name" value="FMN_bind"/>
    <property type="match status" value="1"/>
</dbReference>
<dbReference type="AlphaFoldDB" id="A0A382ECN6"/>
<evidence type="ECO:0000256" key="14">
    <source>
        <dbReference type="ARBA" id="ARBA00023136"/>
    </source>
</evidence>
<dbReference type="InterPro" id="IPR007329">
    <property type="entry name" value="FMN-bd"/>
</dbReference>
<dbReference type="PANTHER" id="PTHR37838:SF1">
    <property type="entry name" value="NA(+)-TRANSLOCATING NADH-QUINONE REDUCTASE SUBUNIT C"/>
    <property type="match status" value="1"/>
</dbReference>
<protein>
    <recommendedName>
        <fullName evidence="16">FMN-binding domain-containing protein</fullName>
    </recommendedName>
</protein>
<evidence type="ECO:0000256" key="3">
    <source>
        <dbReference type="ARBA" id="ARBA00022519"/>
    </source>
</evidence>
<reference evidence="17" key="1">
    <citation type="submission" date="2018-05" db="EMBL/GenBank/DDBJ databases">
        <authorList>
            <person name="Lanie J.A."/>
            <person name="Ng W.-L."/>
            <person name="Kazmierczak K.M."/>
            <person name="Andrzejewski T.M."/>
            <person name="Davidsen T.M."/>
            <person name="Wayne K.J."/>
            <person name="Tettelin H."/>
            <person name="Glass J.I."/>
            <person name="Rusch D."/>
            <person name="Podicherti R."/>
            <person name="Tsui H.-C.T."/>
            <person name="Winkler M.E."/>
        </authorList>
    </citation>
    <scope>NUCLEOTIDE SEQUENCE</scope>
</reference>
<organism evidence="17">
    <name type="scientific">marine metagenome</name>
    <dbReference type="NCBI Taxonomy" id="408172"/>
    <lineage>
        <taxon>unclassified sequences</taxon>
        <taxon>metagenomes</taxon>
        <taxon>ecological metagenomes</taxon>
    </lineage>
</organism>
<keyword evidence="14" id="KW-0472">Membrane</keyword>
<dbReference type="HAMAP" id="MF_00427">
    <property type="entry name" value="NqrC"/>
    <property type="match status" value="1"/>
</dbReference>
<dbReference type="GO" id="GO:0016655">
    <property type="term" value="F:oxidoreductase activity, acting on NAD(P)H, quinone or similar compound as acceptor"/>
    <property type="evidence" value="ECO:0007669"/>
    <property type="project" value="InterPro"/>
</dbReference>
<dbReference type="PIRSF" id="PIRSF009437">
    <property type="entry name" value="NQR-1_subunit_C"/>
    <property type="match status" value="1"/>
</dbReference>
<evidence type="ECO:0000259" key="16">
    <source>
        <dbReference type="SMART" id="SM00900"/>
    </source>
</evidence>
<evidence type="ECO:0000256" key="10">
    <source>
        <dbReference type="ARBA" id="ARBA00023027"/>
    </source>
</evidence>
<proteinExistence type="inferred from homology"/>
<keyword evidence="3" id="KW-0997">Cell inner membrane</keyword>
<keyword evidence="5" id="KW-0285">Flavoprotein</keyword>
<name>A0A382ECN6_9ZZZZ</name>